<dbReference type="AlphaFoldDB" id="G3U9U0"/>
<organism evidence="7 8">
    <name type="scientific">Loxodonta africana</name>
    <name type="common">African elephant</name>
    <dbReference type="NCBI Taxonomy" id="9785"/>
    <lineage>
        <taxon>Eukaryota</taxon>
        <taxon>Metazoa</taxon>
        <taxon>Chordata</taxon>
        <taxon>Craniata</taxon>
        <taxon>Vertebrata</taxon>
        <taxon>Euteleostomi</taxon>
        <taxon>Mammalia</taxon>
        <taxon>Eutheria</taxon>
        <taxon>Afrotheria</taxon>
        <taxon>Proboscidea</taxon>
        <taxon>Elephantidae</taxon>
        <taxon>Loxodonta</taxon>
    </lineage>
</organism>
<evidence type="ECO:0000313" key="7">
    <source>
        <dbReference type="Ensembl" id="ENSLAFP00000024598.1"/>
    </source>
</evidence>
<dbReference type="InParanoid" id="G3U9U0"/>
<evidence type="ECO:0000256" key="3">
    <source>
        <dbReference type="ARBA" id="ARBA00022692"/>
    </source>
</evidence>
<evidence type="ECO:0000256" key="5">
    <source>
        <dbReference type="ARBA" id="ARBA00023136"/>
    </source>
</evidence>
<evidence type="ECO:0008006" key="9">
    <source>
        <dbReference type="Google" id="ProtNLM"/>
    </source>
</evidence>
<dbReference type="Proteomes" id="UP000007646">
    <property type="component" value="Unassembled WGS sequence"/>
</dbReference>
<dbReference type="GO" id="GO:0005886">
    <property type="term" value="C:plasma membrane"/>
    <property type="evidence" value="ECO:0007669"/>
    <property type="project" value="TreeGrafter"/>
</dbReference>
<evidence type="ECO:0000256" key="6">
    <source>
        <dbReference type="SAM" id="Phobius"/>
    </source>
</evidence>
<evidence type="ECO:0000313" key="8">
    <source>
        <dbReference type="Proteomes" id="UP000007646"/>
    </source>
</evidence>
<feature type="transmembrane region" description="Helical" evidence="6">
    <location>
        <begin position="103"/>
        <end position="123"/>
    </location>
</feature>
<keyword evidence="5 6" id="KW-0472">Membrane</keyword>
<dbReference type="OMA" id="WMYLFFT"/>
<sequence>AIQIMTALIHHCLAVIWTYLLVSQIVAFGETYLPLAILSGYPYWSPFFYIMSGSFAIMLEKRRSKFLVSYTLVTNILSACIAVIGLLIITLEFVLYHLLSTKAIWPQQGMGVSLIISSFFGVCTF</sequence>
<dbReference type="Ensembl" id="ENSLAFT00000027498.1">
    <property type="protein sequence ID" value="ENSLAFP00000024598.1"/>
    <property type="gene ID" value="ENSLAFG00000029880.1"/>
</dbReference>
<proteinExistence type="inferred from homology"/>
<keyword evidence="3 6" id="KW-0812">Transmembrane</keyword>
<evidence type="ECO:0000256" key="4">
    <source>
        <dbReference type="ARBA" id="ARBA00022989"/>
    </source>
</evidence>
<evidence type="ECO:0000256" key="2">
    <source>
        <dbReference type="ARBA" id="ARBA00009565"/>
    </source>
</evidence>
<dbReference type="eggNOG" id="ENOG502TDH2">
    <property type="taxonomic scope" value="Eukaryota"/>
</dbReference>
<dbReference type="HOGENOM" id="CLU_1997739_0_0_1"/>
<feature type="transmembrane region" description="Helical" evidence="6">
    <location>
        <begin position="7"/>
        <end position="29"/>
    </location>
</feature>
<dbReference type="GeneTree" id="ENSGT00900000141581"/>
<dbReference type="GO" id="GO:0007166">
    <property type="term" value="P:cell surface receptor signaling pathway"/>
    <property type="evidence" value="ECO:0007669"/>
    <property type="project" value="TreeGrafter"/>
</dbReference>
<dbReference type="InterPro" id="IPR007237">
    <property type="entry name" value="CD20-like"/>
</dbReference>
<reference evidence="7" key="3">
    <citation type="submission" date="2025-09" db="UniProtKB">
        <authorList>
            <consortium name="Ensembl"/>
        </authorList>
    </citation>
    <scope>IDENTIFICATION</scope>
    <source>
        <strain evidence="7">Isolate ISIS603380</strain>
    </source>
</reference>
<keyword evidence="4 6" id="KW-1133">Transmembrane helix</keyword>
<feature type="transmembrane region" description="Helical" evidence="6">
    <location>
        <begin position="66"/>
        <end position="91"/>
    </location>
</feature>
<comment type="similarity">
    <text evidence="2">Belongs to the MS4A family.</text>
</comment>
<reference evidence="7" key="2">
    <citation type="submission" date="2025-08" db="UniProtKB">
        <authorList>
            <consortium name="Ensembl"/>
        </authorList>
    </citation>
    <scope>IDENTIFICATION</scope>
    <source>
        <strain evidence="7">Isolate ISIS603380</strain>
    </source>
</reference>
<feature type="transmembrane region" description="Helical" evidence="6">
    <location>
        <begin position="41"/>
        <end position="59"/>
    </location>
</feature>
<name>G3U9U0_LOXAF</name>
<accession>G3U9U0</accession>
<protein>
    <recommendedName>
        <fullName evidence="9">Membrane spanning 4-domains A5</fullName>
    </recommendedName>
</protein>
<keyword evidence="8" id="KW-1185">Reference proteome</keyword>
<dbReference type="InterPro" id="IPR030417">
    <property type="entry name" value="MS4A"/>
</dbReference>
<comment type="subcellular location">
    <subcellularLocation>
        <location evidence="1">Membrane</location>
        <topology evidence="1">Multi-pass membrane protein</topology>
    </subcellularLocation>
</comment>
<dbReference type="PANTHER" id="PTHR23320">
    <property type="entry name" value="MEMBRANE-SPANNING 4-DOMAINS SUBFAMILY A MS4A -RELATED"/>
    <property type="match status" value="1"/>
</dbReference>
<evidence type="ECO:0000256" key="1">
    <source>
        <dbReference type="ARBA" id="ARBA00004141"/>
    </source>
</evidence>
<dbReference type="PANTHER" id="PTHR23320:SF121">
    <property type="entry name" value="MEMBRANE-SPANNING 4-DOMAINS, SUBFAMILY A, MEMBER 19"/>
    <property type="match status" value="1"/>
</dbReference>
<dbReference type="Pfam" id="PF04103">
    <property type="entry name" value="CD20"/>
    <property type="match status" value="1"/>
</dbReference>
<reference evidence="7 8" key="1">
    <citation type="submission" date="2009-06" db="EMBL/GenBank/DDBJ databases">
        <title>The Genome Sequence of Loxodonta africana (African elephant).</title>
        <authorList>
            <person name="Di Palma F."/>
            <person name="Heiman D."/>
            <person name="Young S."/>
            <person name="Johnson J."/>
            <person name="Lander E.S."/>
            <person name="Lindblad-Toh K."/>
        </authorList>
    </citation>
    <scope>NUCLEOTIDE SEQUENCE [LARGE SCALE GENOMIC DNA]</scope>
    <source>
        <strain evidence="7 8">Isolate ISIS603380</strain>
    </source>
</reference>